<sequence length="501" mass="56315">MKKSKIANFLTELRRVFWPIEWHENKKFIPMALMMACILFNYATVRSIKDGLVVTHIGPEAISFLKTYVVLPSAVIFMVLYAKLCNMMSQQKVFYTVTMFFIIYFAVFTFVLYPNPDTFHPSKEFIASLADQYPNFKWFIRIAGSWSFASFYMMAEMWGSMMLTLLFWSFANQITKTEEAKRFYSMFGLLGNVALPLVAVTFHLLLSPDIHIVPENVKLIPVLCVTILSGLMVVFLYAWINSNVLTDPRLYDAGAPGSAKKKKTKLSLGESFKMILTSRYLGLLVLLIIAYGISMNLVEGVWKAKLKELYPTVEAYTSYMGIFQAYQGGAAIFFMLVGSNILRRVSWSTAAIFTPIMILVTGLAFFSFIFFDQGIGLQLAAFFGTGPLALAVMVGTAQNVLSKATKYSLFDSTKEMAYIPLDDEMKTKGKAAVDVIGGRFGKSGGGIIQSTFFILMPTFTFTEATPYFAGIFFVVVILWLLAVKGLGKEYYKKLEQNEAAQ</sequence>
<name>A0ABU5NE59_9RICK</name>
<evidence type="ECO:0000256" key="11">
    <source>
        <dbReference type="RuleBase" id="RU363121"/>
    </source>
</evidence>
<feature type="transmembrane region" description="Helical" evidence="11">
    <location>
        <begin position="467"/>
        <end position="487"/>
    </location>
</feature>
<keyword evidence="7 11" id="KW-0067">ATP-binding</keyword>
<feature type="transmembrane region" description="Helical" evidence="11">
    <location>
        <begin position="280"/>
        <end position="298"/>
    </location>
</feature>
<gene>
    <name evidence="12" type="ORF">Megvenef_01441</name>
</gene>
<keyword evidence="5 11" id="KW-0812">Transmembrane</keyword>
<feature type="transmembrane region" description="Helical" evidence="11">
    <location>
        <begin position="377"/>
        <end position="397"/>
    </location>
</feature>
<dbReference type="RefSeq" id="WP_322777370.1">
    <property type="nucleotide sequence ID" value="NZ_JARJFB010000143.1"/>
</dbReference>
<organism evidence="12 13">
    <name type="scientific">Candidatus Megaera venefica</name>
    <dbReference type="NCBI Taxonomy" id="2055910"/>
    <lineage>
        <taxon>Bacteria</taxon>
        <taxon>Pseudomonadati</taxon>
        <taxon>Pseudomonadota</taxon>
        <taxon>Alphaproteobacteria</taxon>
        <taxon>Rickettsiales</taxon>
        <taxon>Rickettsiaceae</taxon>
        <taxon>Candidatus Megaera</taxon>
    </lineage>
</organism>
<evidence type="ECO:0000256" key="8">
    <source>
        <dbReference type="ARBA" id="ARBA00022989"/>
    </source>
</evidence>
<keyword evidence="9 11" id="KW-0472">Membrane</keyword>
<evidence type="ECO:0000313" key="13">
    <source>
        <dbReference type="Proteomes" id="UP001291687"/>
    </source>
</evidence>
<feature type="transmembrane region" description="Helical" evidence="11">
    <location>
        <begin position="94"/>
        <end position="113"/>
    </location>
</feature>
<dbReference type="EMBL" id="JARJFB010000143">
    <property type="protein sequence ID" value="MEA0971462.1"/>
    <property type="molecule type" value="Genomic_DNA"/>
</dbReference>
<keyword evidence="8 11" id="KW-1133">Transmembrane helix</keyword>
<evidence type="ECO:0000256" key="4">
    <source>
        <dbReference type="ARBA" id="ARBA00022475"/>
    </source>
</evidence>
<evidence type="ECO:0000256" key="10">
    <source>
        <dbReference type="ARBA" id="ARBA00024792"/>
    </source>
</evidence>
<evidence type="ECO:0000256" key="1">
    <source>
        <dbReference type="ARBA" id="ARBA00004651"/>
    </source>
</evidence>
<feature type="transmembrane region" description="Helical" evidence="11">
    <location>
        <begin position="444"/>
        <end position="461"/>
    </location>
</feature>
<keyword evidence="3 11" id="KW-0813">Transport</keyword>
<comment type="function">
    <text evidence="10 11">Provides the rickettsial cell with host ATP in exchange for rickettsial ADP. This is an obligate exchange system. This energy acquiring activity is an important component of rickettsial parasitism.</text>
</comment>
<keyword evidence="4" id="KW-1003">Cell membrane</keyword>
<feature type="transmembrane region" description="Helical" evidence="11">
    <location>
        <begin position="218"/>
        <end position="240"/>
    </location>
</feature>
<keyword evidence="13" id="KW-1185">Reference proteome</keyword>
<protein>
    <recommendedName>
        <fullName evidence="11">ADP,ATP carrier protein</fullName>
    </recommendedName>
</protein>
<comment type="similarity">
    <text evidence="2 11">Belongs to the ADP/ATP translocase tlc family.</text>
</comment>
<dbReference type="Proteomes" id="UP001291687">
    <property type="component" value="Unassembled WGS sequence"/>
</dbReference>
<feature type="transmembrane region" description="Helical" evidence="11">
    <location>
        <begin position="28"/>
        <end position="45"/>
    </location>
</feature>
<proteinExistence type="inferred from homology"/>
<evidence type="ECO:0000256" key="5">
    <source>
        <dbReference type="ARBA" id="ARBA00022692"/>
    </source>
</evidence>
<dbReference type="Pfam" id="PF03219">
    <property type="entry name" value="TLC"/>
    <property type="match status" value="1"/>
</dbReference>
<feature type="transmembrane region" description="Helical" evidence="11">
    <location>
        <begin position="318"/>
        <end position="338"/>
    </location>
</feature>
<evidence type="ECO:0000256" key="3">
    <source>
        <dbReference type="ARBA" id="ARBA00022448"/>
    </source>
</evidence>
<dbReference type="PANTHER" id="PTHR31187:SF1">
    <property type="entry name" value="ADP,ATP CARRIER PROTEIN 1"/>
    <property type="match status" value="1"/>
</dbReference>
<feature type="transmembrane region" description="Helical" evidence="11">
    <location>
        <begin position="151"/>
        <end position="171"/>
    </location>
</feature>
<evidence type="ECO:0000256" key="7">
    <source>
        <dbReference type="ARBA" id="ARBA00022840"/>
    </source>
</evidence>
<evidence type="ECO:0000256" key="9">
    <source>
        <dbReference type="ARBA" id="ARBA00023136"/>
    </source>
</evidence>
<comment type="caution">
    <text evidence="12">The sequence shown here is derived from an EMBL/GenBank/DDBJ whole genome shotgun (WGS) entry which is preliminary data.</text>
</comment>
<keyword evidence="6 11" id="KW-0547">Nucleotide-binding</keyword>
<feature type="transmembrane region" description="Helical" evidence="11">
    <location>
        <begin position="183"/>
        <end position="206"/>
    </location>
</feature>
<accession>A0ABU5NE59</accession>
<dbReference type="PANTHER" id="PTHR31187">
    <property type="match status" value="1"/>
</dbReference>
<dbReference type="NCBIfam" id="TIGR00769">
    <property type="entry name" value="AAA"/>
    <property type="match status" value="1"/>
</dbReference>
<dbReference type="InterPro" id="IPR004667">
    <property type="entry name" value="ADP_ATP_car_bac_type"/>
</dbReference>
<comment type="subcellular location">
    <subcellularLocation>
        <location evidence="1">Cell membrane</location>
        <topology evidence="1">Multi-pass membrane protein</topology>
    </subcellularLocation>
    <subcellularLocation>
        <location evidence="11">Membrane</location>
        <topology evidence="11">Multi-pass membrane protein</topology>
    </subcellularLocation>
</comment>
<evidence type="ECO:0000256" key="2">
    <source>
        <dbReference type="ARBA" id="ARBA00007127"/>
    </source>
</evidence>
<evidence type="ECO:0000313" key="12">
    <source>
        <dbReference type="EMBL" id="MEA0971462.1"/>
    </source>
</evidence>
<feature type="transmembrane region" description="Helical" evidence="11">
    <location>
        <begin position="65"/>
        <end position="82"/>
    </location>
</feature>
<feature type="transmembrane region" description="Helical" evidence="11">
    <location>
        <begin position="350"/>
        <end position="371"/>
    </location>
</feature>
<reference evidence="12 13" key="1">
    <citation type="submission" date="2023-03" db="EMBL/GenBank/DDBJ databases">
        <title>Host association and intracellularity evolved multiple times independently in the Rickettsiales.</title>
        <authorList>
            <person name="Castelli M."/>
            <person name="Nardi T."/>
            <person name="Gammuto L."/>
            <person name="Bellinzona G."/>
            <person name="Sabaneyeva E."/>
            <person name="Potekhin A."/>
            <person name="Serra V."/>
            <person name="Petroni G."/>
            <person name="Sassera D."/>
        </authorList>
    </citation>
    <scope>NUCLEOTIDE SEQUENCE [LARGE SCALE GENOMIC DNA]</scope>
    <source>
        <strain evidence="12 13">Sr 2-6</strain>
    </source>
</reference>
<evidence type="ECO:0000256" key="6">
    <source>
        <dbReference type="ARBA" id="ARBA00022741"/>
    </source>
</evidence>